<gene>
    <name evidence="2" type="ORF">IQ13_2949</name>
</gene>
<dbReference type="AlphaFoldDB" id="A0A562SHJ5"/>
<feature type="domain" description="SGNH hydrolase-type esterase" evidence="1">
    <location>
        <begin position="35"/>
        <end position="213"/>
    </location>
</feature>
<dbReference type="CDD" id="cd01832">
    <property type="entry name" value="SGNH_hydrolase_like_1"/>
    <property type="match status" value="1"/>
</dbReference>
<dbReference type="Gene3D" id="3.40.50.1110">
    <property type="entry name" value="SGNH hydrolase"/>
    <property type="match status" value="1"/>
</dbReference>
<dbReference type="PANTHER" id="PTHR30383">
    <property type="entry name" value="THIOESTERASE 1/PROTEASE 1/LYSOPHOSPHOLIPASE L1"/>
    <property type="match status" value="1"/>
</dbReference>
<dbReference type="Proteomes" id="UP000316167">
    <property type="component" value="Unassembled WGS sequence"/>
</dbReference>
<sequence>MQFVYSVILFLVFTSSCNSSKMSTNDTQKKYTYLALGDSYTIGESVPENKNFPHQVVDLLRKEKINIDEPGIVAKTGWTTDELQEQLSRTRLAVPFDFVTLLIGVNNQYRGRSEQEYAQQFEELLQQAIGYAGDKANHVIVLSIPDWGVTAFAKDRDRSKIAKEIDTFNAINETIAKKYKVHYINITPFTREAATDITLVAADGLHPSAKDYARWAKLVAEQMLKIIK</sequence>
<comment type="caution">
    <text evidence="2">The sequence shown here is derived from an EMBL/GenBank/DDBJ whole genome shotgun (WGS) entry which is preliminary data.</text>
</comment>
<accession>A0A562SHJ5</accession>
<keyword evidence="3" id="KW-1185">Reference proteome</keyword>
<dbReference type="SUPFAM" id="SSF52266">
    <property type="entry name" value="SGNH hydrolase"/>
    <property type="match status" value="1"/>
</dbReference>
<dbReference type="InterPro" id="IPR036514">
    <property type="entry name" value="SGNH_hydro_sf"/>
</dbReference>
<protein>
    <submittedName>
        <fullName evidence="2">Lysophospholipase L1-like esterase</fullName>
    </submittedName>
</protein>
<dbReference type="PANTHER" id="PTHR30383:SF5">
    <property type="entry name" value="SGNH HYDROLASE-TYPE ESTERASE DOMAIN-CONTAINING PROTEIN"/>
    <property type="match status" value="1"/>
</dbReference>
<evidence type="ECO:0000259" key="1">
    <source>
        <dbReference type="Pfam" id="PF13472"/>
    </source>
</evidence>
<proteinExistence type="predicted"/>
<reference evidence="2 3" key="1">
    <citation type="journal article" date="2015" name="Stand. Genomic Sci.">
        <title>Genomic Encyclopedia of Bacterial and Archaeal Type Strains, Phase III: the genomes of soil and plant-associated and newly described type strains.</title>
        <authorList>
            <person name="Whitman W.B."/>
            <person name="Woyke T."/>
            <person name="Klenk H.P."/>
            <person name="Zhou Y."/>
            <person name="Lilburn T.G."/>
            <person name="Beck B.J."/>
            <person name="De Vos P."/>
            <person name="Vandamme P."/>
            <person name="Eisen J.A."/>
            <person name="Garrity G."/>
            <person name="Hugenholtz P."/>
            <person name="Kyrpides N.C."/>
        </authorList>
    </citation>
    <scope>NUCLEOTIDE SEQUENCE [LARGE SCALE GENOMIC DNA]</scope>
    <source>
        <strain evidence="2 3">CGMCC 1.7271</strain>
    </source>
</reference>
<name>A0A562SHJ5_9BACT</name>
<dbReference type="Pfam" id="PF13472">
    <property type="entry name" value="Lipase_GDSL_2"/>
    <property type="match status" value="1"/>
</dbReference>
<dbReference type="InterPro" id="IPR051532">
    <property type="entry name" value="Ester_Hydrolysis_Enzymes"/>
</dbReference>
<dbReference type="InterPro" id="IPR013830">
    <property type="entry name" value="SGNH_hydro"/>
</dbReference>
<evidence type="ECO:0000313" key="2">
    <source>
        <dbReference type="EMBL" id="TWI80276.1"/>
    </source>
</evidence>
<dbReference type="EMBL" id="VLLE01000005">
    <property type="protein sequence ID" value="TWI80276.1"/>
    <property type="molecule type" value="Genomic_DNA"/>
</dbReference>
<organism evidence="2 3">
    <name type="scientific">Lacibacter cauensis</name>
    <dbReference type="NCBI Taxonomy" id="510947"/>
    <lineage>
        <taxon>Bacteria</taxon>
        <taxon>Pseudomonadati</taxon>
        <taxon>Bacteroidota</taxon>
        <taxon>Chitinophagia</taxon>
        <taxon>Chitinophagales</taxon>
        <taxon>Chitinophagaceae</taxon>
        <taxon>Lacibacter</taxon>
    </lineage>
</organism>
<dbReference type="GO" id="GO:0004622">
    <property type="term" value="F:phosphatidylcholine lysophospholipase activity"/>
    <property type="evidence" value="ECO:0007669"/>
    <property type="project" value="TreeGrafter"/>
</dbReference>
<evidence type="ECO:0000313" key="3">
    <source>
        <dbReference type="Proteomes" id="UP000316167"/>
    </source>
</evidence>